<reference evidence="1" key="1">
    <citation type="submission" date="2018-11" db="EMBL/GenBank/DDBJ databases">
        <authorList>
            <consortium name="Pathogen Informatics"/>
        </authorList>
    </citation>
    <scope>NUCLEOTIDE SEQUENCE</scope>
</reference>
<dbReference type="EMBL" id="CAAALY010246522">
    <property type="protein sequence ID" value="VEL33841.1"/>
    <property type="molecule type" value="Genomic_DNA"/>
</dbReference>
<evidence type="ECO:0000313" key="2">
    <source>
        <dbReference type="Proteomes" id="UP000784294"/>
    </source>
</evidence>
<keyword evidence="2" id="KW-1185">Reference proteome</keyword>
<gene>
    <name evidence="1" type="ORF">PXEA_LOCUS27281</name>
</gene>
<proteinExistence type="predicted"/>
<dbReference type="AlphaFoldDB" id="A0A448XCV0"/>
<sequence>MCRPPSASVIAQLNPARIYIDRLLHRSAFATIDLDKFFSSLRVTKRAVAHGL</sequence>
<comment type="caution">
    <text evidence="1">The sequence shown here is derived from an EMBL/GenBank/DDBJ whole genome shotgun (WGS) entry which is preliminary data.</text>
</comment>
<accession>A0A448XCV0</accession>
<dbReference type="Proteomes" id="UP000784294">
    <property type="component" value="Unassembled WGS sequence"/>
</dbReference>
<name>A0A448XCV0_9PLAT</name>
<protein>
    <submittedName>
        <fullName evidence="1">Uncharacterized protein</fullName>
    </submittedName>
</protein>
<evidence type="ECO:0000313" key="1">
    <source>
        <dbReference type="EMBL" id="VEL33841.1"/>
    </source>
</evidence>
<organism evidence="1 2">
    <name type="scientific">Protopolystoma xenopodis</name>
    <dbReference type="NCBI Taxonomy" id="117903"/>
    <lineage>
        <taxon>Eukaryota</taxon>
        <taxon>Metazoa</taxon>
        <taxon>Spiralia</taxon>
        <taxon>Lophotrochozoa</taxon>
        <taxon>Platyhelminthes</taxon>
        <taxon>Monogenea</taxon>
        <taxon>Polyopisthocotylea</taxon>
        <taxon>Polystomatidea</taxon>
        <taxon>Polystomatidae</taxon>
        <taxon>Protopolystoma</taxon>
    </lineage>
</organism>